<evidence type="ECO:0000313" key="1">
    <source>
        <dbReference type="EMBL" id="KYC37226.1"/>
    </source>
</evidence>
<accession>A0A139WXS1</accession>
<dbReference type="AlphaFoldDB" id="A0A139WXS1"/>
<proteinExistence type="predicted"/>
<dbReference type="EMBL" id="ANNX02000047">
    <property type="protein sequence ID" value="KYC37226.1"/>
    <property type="molecule type" value="Genomic_DNA"/>
</dbReference>
<comment type="caution">
    <text evidence="1">The sequence shown here is derived from an EMBL/GenBank/DDBJ whole genome shotgun (WGS) entry which is preliminary data.</text>
</comment>
<dbReference type="RefSeq" id="WP_017745053.1">
    <property type="nucleotide sequence ID" value="NZ_KQ976354.1"/>
</dbReference>
<sequence length="69" mass="7800">MGSRSTLKFAEVSEKDFLDYKWQTMHSVYDEKKLSEIIKDIAPDEFIKAACQGFSKVPMAGGGGKRFIH</sequence>
<organism evidence="1 2">
    <name type="scientific">Scytonema hofmannii PCC 7110</name>
    <dbReference type="NCBI Taxonomy" id="128403"/>
    <lineage>
        <taxon>Bacteria</taxon>
        <taxon>Bacillati</taxon>
        <taxon>Cyanobacteriota</taxon>
        <taxon>Cyanophyceae</taxon>
        <taxon>Nostocales</taxon>
        <taxon>Scytonemataceae</taxon>
        <taxon>Scytonema</taxon>
    </lineage>
</organism>
<dbReference type="Proteomes" id="UP000076925">
    <property type="component" value="Unassembled WGS sequence"/>
</dbReference>
<dbReference type="Gene3D" id="6.10.140.1170">
    <property type="match status" value="1"/>
</dbReference>
<evidence type="ECO:0000313" key="2">
    <source>
        <dbReference type="Proteomes" id="UP000076925"/>
    </source>
</evidence>
<dbReference type="STRING" id="128403.WA1_47245"/>
<gene>
    <name evidence="1" type="ORF">WA1_47245</name>
</gene>
<protein>
    <submittedName>
        <fullName evidence="1">Uncharacterized protein</fullName>
    </submittedName>
</protein>
<name>A0A139WXS1_9CYAN</name>
<keyword evidence="2" id="KW-1185">Reference proteome</keyword>
<reference evidence="1 2" key="1">
    <citation type="journal article" date="2013" name="Genome Biol. Evol.">
        <title>Genomes of Stigonematalean cyanobacteria (subsection V) and the evolution of oxygenic photosynthesis from prokaryotes to plastids.</title>
        <authorList>
            <person name="Dagan T."/>
            <person name="Roettger M."/>
            <person name="Stucken K."/>
            <person name="Landan G."/>
            <person name="Koch R."/>
            <person name="Major P."/>
            <person name="Gould S.B."/>
            <person name="Goremykin V.V."/>
            <person name="Rippka R."/>
            <person name="Tandeau de Marsac N."/>
            <person name="Gugger M."/>
            <person name="Lockhart P.J."/>
            <person name="Allen J.F."/>
            <person name="Brune I."/>
            <person name="Maus I."/>
            <person name="Puhler A."/>
            <person name="Martin W.F."/>
        </authorList>
    </citation>
    <scope>NUCLEOTIDE SEQUENCE [LARGE SCALE GENOMIC DNA]</scope>
    <source>
        <strain evidence="1 2">PCC 7110</strain>
    </source>
</reference>